<feature type="domain" description="RES" evidence="1">
    <location>
        <begin position="17"/>
        <end position="142"/>
    </location>
</feature>
<dbReference type="Proteomes" id="UP001059380">
    <property type="component" value="Chromosome"/>
</dbReference>
<evidence type="ECO:0000313" key="3">
    <source>
        <dbReference type="Proteomes" id="UP001059380"/>
    </source>
</evidence>
<dbReference type="InterPro" id="IPR014914">
    <property type="entry name" value="RES_dom"/>
</dbReference>
<organism evidence="2 3">
    <name type="scientific">Occallatibacter riparius</name>
    <dbReference type="NCBI Taxonomy" id="1002689"/>
    <lineage>
        <taxon>Bacteria</taxon>
        <taxon>Pseudomonadati</taxon>
        <taxon>Acidobacteriota</taxon>
        <taxon>Terriglobia</taxon>
        <taxon>Terriglobales</taxon>
        <taxon>Acidobacteriaceae</taxon>
        <taxon>Occallatibacter</taxon>
    </lineage>
</organism>
<evidence type="ECO:0000259" key="1">
    <source>
        <dbReference type="SMART" id="SM00953"/>
    </source>
</evidence>
<gene>
    <name evidence="2" type="ORF">MOP44_16435</name>
</gene>
<name>A0A9J7BHG0_9BACT</name>
<accession>A0A9J7BHG0</accession>
<dbReference type="KEGG" id="orp:MOP44_16435"/>
<dbReference type="RefSeq" id="WP_260791272.1">
    <property type="nucleotide sequence ID" value="NZ_CP093313.1"/>
</dbReference>
<dbReference type="SMART" id="SM00953">
    <property type="entry name" value="RES"/>
    <property type="match status" value="1"/>
</dbReference>
<dbReference type="Pfam" id="PF08808">
    <property type="entry name" value="RES"/>
    <property type="match status" value="1"/>
</dbReference>
<keyword evidence="3" id="KW-1185">Reference proteome</keyword>
<dbReference type="AlphaFoldDB" id="A0A9J7BHG0"/>
<protein>
    <submittedName>
        <fullName evidence="2">RES family NAD+ phosphorylase</fullName>
    </submittedName>
</protein>
<evidence type="ECO:0000313" key="2">
    <source>
        <dbReference type="EMBL" id="UWZ82159.1"/>
    </source>
</evidence>
<dbReference type="EMBL" id="CP093313">
    <property type="protein sequence ID" value="UWZ82159.1"/>
    <property type="molecule type" value="Genomic_DNA"/>
</dbReference>
<reference evidence="2" key="1">
    <citation type="submission" date="2021-04" db="EMBL/GenBank/DDBJ databases">
        <title>Phylogenetic analysis of Acidobacteriaceae.</title>
        <authorList>
            <person name="Qiu L."/>
            <person name="Zhang Q."/>
        </authorList>
    </citation>
    <scope>NUCLEOTIDE SEQUENCE</scope>
    <source>
        <strain evidence="2">DSM 25168</strain>
    </source>
</reference>
<sequence length="155" mass="17473">MKLSGWRIVHERHTAQAFSGEGARLYGGRWNSAGVAVVYTAGSRALAALEMLVHLDSPRVLKRYVLRRVEFDERLLRKLEPGEIPSDWRENPPPRSTQAIGDKWIKGAGSAVFRVPSVVVPEEWNYLLNPAHPDFDKVEIAEPAKFDFDPRLGRG</sequence>
<proteinExistence type="predicted"/>